<dbReference type="NCBIfam" id="NF010480">
    <property type="entry name" value="PRK13905.1"/>
    <property type="match status" value="1"/>
</dbReference>
<evidence type="ECO:0000256" key="4">
    <source>
        <dbReference type="ARBA" id="ARBA00004752"/>
    </source>
</evidence>
<comment type="pathway">
    <text evidence="4">Cell wall biogenesis; peptidoglycan biosynthesis.</text>
</comment>
<keyword evidence="10" id="KW-0521">NADP</keyword>
<evidence type="ECO:0000256" key="11">
    <source>
        <dbReference type="ARBA" id="ARBA00022960"/>
    </source>
</evidence>
<gene>
    <name evidence="18" type="ORF">METZ01_LOCUS317782</name>
</gene>
<dbReference type="NCBIfam" id="TIGR00179">
    <property type="entry name" value="murB"/>
    <property type="match status" value="1"/>
</dbReference>
<evidence type="ECO:0000256" key="10">
    <source>
        <dbReference type="ARBA" id="ARBA00022857"/>
    </source>
</evidence>
<evidence type="ECO:0000256" key="12">
    <source>
        <dbReference type="ARBA" id="ARBA00022984"/>
    </source>
</evidence>
<dbReference type="InterPro" id="IPR003170">
    <property type="entry name" value="MurB"/>
</dbReference>
<keyword evidence="11" id="KW-0133">Cell shape</keyword>
<evidence type="ECO:0000256" key="3">
    <source>
        <dbReference type="ARBA" id="ARBA00004496"/>
    </source>
</evidence>
<dbReference type="PROSITE" id="PS51387">
    <property type="entry name" value="FAD_PCMH"/>
    <property type="match status" value="1"/>
</dbReference>
<evidence type="ECO:0000256" key="1">
    <source>
        <dbReference type="ARBA" id="ARBA00001974"/>
    </source>
</evidence>
<dbReference type="GO" id="GO:0051301">
    <property type="term" value="P:cell division"/>
    <property type="evidence" value="ECO:0007669"/>
    <property type="project" value="UniProtKB-KW"/>
</dbReference>
<dbReference type="InterPro" id="IPR016167">
    <property type="entry name" value="FAD-bd_PCMH_sub1"/>
</dbReference>
<dbReference type="Gene3D" id="3.30.43.10">
    <property type="entry name" value="Uridine Diphospho-n-acetylenolpyruvylglucosamine Reductase, domain 2"/>
    <property type="match status" value="1"/>
</dbReference>
<keyword evidence="9" id="KW-0274">FAD</keyword>
<dbReference type="EMBL" id="UINC01102931">
    <property type="protein sequence ID" value="SVC64928.1"/>
    <property type="molecule type" value="Genomic_DNA"/>
</dbReference>
<evidence type="ECO:0000256" key="5">
    <source>
        <dbReference type="ARBA" id="ARBA00012518"/>
    </source>
</evidence>
<evidence type="ECO:0000256" key="2">
    <source>
        <dbReference type="ARBA" id="ARBA00003921"/>
    </source>
</evidence>
<keyword evidence="8" id="KW-0285">Flavoprotein</keyword>
<dbReference type="Gene3D" id="3.90.78.10">
    <property type="entry name" value="UDP-N-acetylenolpyruvoylglucosamine reductase, C-terminal domain"/>
    <property type="match status" value="1"/>
</dbReference>
<proteinExistence type="inferred from homology"/>
<name>A0A382NWQ0_9ZZZZ</name>
<comment type="function">
    <text evidence="2">Cell wall formation.</text>
</comment>
<dbReference type="GO" id="GO:0008360">
    <property type="term" value="P:regulation of cell shape"/>
    <property type="evidence" value="ECO:0007669"/>
    <property type="project" value="UniProtKB-KW"/>
</dbReference>
<evidence type="ECO:0000256" key="6">
    <source>
        <dbReference type="ARBA" id="ARBA00022490"/>
    </source>
</evidence>
<dbReference type="AlphaFoldDB" id="A0A382NWQ0"/>
<keyword evidence="13" id="KW-0560">Oxidoreductase</keyword>
<evidence type="ECO:0000259" key="17">
    <source>
        <dbReference type="PROSITE" id="PS51387"/>
    </source>
</evidence>
<dbReference type="PANTHER" id="PTHR21071">
    <property type="entry name" value="UDP-N-ACETYLENOLPYRUVOYLGLUCOSAMINE REDUCTASE"/>
    <property type="match status" value="1"/>
</dbReference>
<evidence type="ECO:0000256" key="9">
    <source>
        <dbReference type="ARBA" id="ARBA00022827"/>
    </source>
</evidence>
<feature type="domain" description="FAD-binding PCMH-type" evidence="17">
    <location>
        <begin position="14"/>
        <end position="184"/>
    </location>
</feature>
<dbReference type="SUPFAM" id="SSF56176">
    <property type="entry name" value="FAD-binding/transporter-associated domain-like"/>
    <property type="match status" value="1"/>
</dbReference>
<dbReference type="GO" id="GO:0009252">
    <property type="term" value="P:peptidoglycan biosynthetic process"/>
    <property type="evidence" value="ECO:0007669"/>
    <property type="project" value="UniProtKB-UniPathway"/>
</dbReference>
<keyword evidence="15" id="KW-0961">Cell wall biogenesis/degradation</keyword>
<evidence type="ECO:0000256" key="15">
    <source>
        <dbReference type="ARBA" id="ARBA00023316"/>
    </source>
</evidence>
<comment type="subcellular location">
    <subcellularLocation>
        <location evidence="3">Cytoplasm</location>
    </subcellularLocation>
</comment>
<organism evidence="18">
    <name type="scientific">marine metagenome</name>
    <dbReference type="NCBI Taxonomy" id="408172"/>
    <lineage>
        <taxon>unclassified sequences</taxon>
        <taxon>metagenomes</taxon>
        <taxon>ecological metagenomes</taxon>
    </lineage>
</organism>
<dbReference type="HAMAP" id="MF_00037">
    <property type="entry name" value="MurB"/>
    <property type="match status" value="1"/>
</dbReference>
<dbReference type="GO" id="GO:0071949">
    <property type="term" value="F:FAD binding"/>
    <property type="evidence" value="ECO:0007669"/>
    <property type="project" value="InterPro"/>
</dbReference>
<dbReference type="Pfam" id="PF02873">
    <property type="entry name" value="MurB_C"/>
    <property type="match status" value="1"/>
</dbReference>
<dbReference type="InterPro" id="IPR011601">
    <property type="entry name" value="MurB_C"/>
</dbReference>
<dbReference type="PANTHER" id="PTHR21071:SF4">
    <property type="entry name" value="UDP-N-ACETYLENOLPYRUVOYLGLUCOSAMINE REDUCTASE"/>
    <property type="match status" value="1"/>
</dbReference>
<keyword evidence="12" id="KW-0573">Peptidoglycan synthesis</keyword>
<dbReference type="InterPro" id="IPR036635">
    <property type="entry name" value="MurB_C_sf"/>
</dbReference>
<dbReference type="InterPro" id="IPR006094">
    <property type="entry name" value="Oxid_FAD_bind_N"/>
</dbReference>
<feature type="non-terminal residue" evidence="18">
    <location>
        <position position="1"/>
    </location>
</feature>
<dbReference type="InterPro" id="IPR016166">
    <property type="entry name" value="FAD-bd_PCMH"/>
</dbReference>
<evidence type="ECO:0000256" key="16">
    <source>
        <dbReference type="ARBA" id="ARBA00048914"/>
    </source>
</evidence>
<dbReference type="Gene3D" id="3.30.465.10">
    <property type="match status" value="1"/>
</dbReference>
<keyword evidence="7" id="KW-0132">Cell division</keyword>
<dbReference type="GO" id="GO:0071555">
    <property type="term" value="P:cell wall organization"/>
    <property type="evidence" value="ECO:0007669"/>
    <property type="project" value="UniProtKB-KW"/>
</dbReference>
<keyword evidence="6" id="KW-0963">Cytoplasm</keyword>
<evidence type="ECO:0000256" key="7">
    <source>
        <dbReference type="ARBA" id="ARBA00022618"/>
    </source>
</evidence>
<dbReference type="InterPro" id="IPR036318">
    <property type="entry name" value="FAD-bd_PCMH-like_sf"/>
</dbReference>
<comment type="cofactor">
    <cofactor evidence="1">
        <name>FAD</name>
        <dbReference type="ChEBI" id="CHEBI:57692"/>
    </cofactor>
</comment>
<accession>A0A382NWQ0</accession>
<keyword evidence="14" id="KW-0131">Cell cycle</keyword>
<dbReference type="GO" id="GO:0005829">
    <property type="term" value="C:cytosol"/>
    <property type="evidence" value="ECO:0007669"/>
    <property type="project" value="TreeGrafter"/>
</dbReference>
<evidence type="ECO:0000256" key="13">
    <source>
        <dbReference type="ARBA" id="ARBA00023002"/>
    </source>
</evidence>
<dbReference type="GO" id="GO:0008762">
    <property type="term" value="F:UDP-N-acetylmuramate dehydrogenase activity"/>
    <property type="evidence" value="ECO:0007669"/>
    <property type="project" value="UniProtKB-EC"/>
</dbReference>
<protein>
    <recommendedName>
        <fullName evidence="5">UDP-N-acetylmuramate dehydrogenase</fullName>
        <ecNumber evidence="5">1.3.1.98</ecNumber>
    </recommendedName>
</protein>
<reference evidence="18" key="1">
    <citation type="submission" date="2018-05" db="EMBL/GenBank/DDBJ databases">
        <authorList>
            <person name="Lanie J.A."/>
            <person name="Ng W.-L."/>
            <person name="Kazmierczak K.M."/>
            <person name="Andrzejewski T.M."/>
            <person name="Davidsen T.M."/>
            <person name="Wayne K.J."/>
            <person name="Tettelin H."/>
            <person name="Glass J.I."/>
            <person name="Rusch D."/>
            <person name="Podicherti R."/>
            <person name="Tsui H.-C.T."/>
            <person name="Winkler M.E."/>
        </authorList>
    </citation>
    <scope>NUCLEOTIDE SEQUENCE</scope>
</reference>
<dbReference type="SUPFAM" id="SSF56194">
    <property type="entry name" value="Uridine diphospho-N-Acetylenolpyruvylglucosamine reductase, MurB, C-terminal domain"/>
    <property type="match status" value="1"/>
</dbReference>
<dbReference type="UniPathway" id="UPA00219"/>
<sequence length="293" mass="30394">RREHPIGPMTTYRVGGAASLYVRPHDLPELEAVAAVLAGSGVPVVVVGRGSNLLVADRGFEGVAVQLGDGFEEVLVDGAVDDAVNVVAGGGASLPVVARLTVRSGLSGFEWAVGVPGSIGGAVRMNAGGHGSDMAAVLDWVDVVDLADGPTRRLRVEELDLAYRHSSLSRMQVVTAAGLRLELGDAEAGEALLAEIIRWRRENQPGGSNAGSVFTNPPGDSAGRLIDLAGAKGLRIGTAEVSSKHANFIQADVGGSADDVRLLMQEVRRRVAEAHGVVLESETVLFGFDTPDP</sequence>
<dbReference type="EC" id="1.3.1.98" evidence="5"/>
<dbReference type="Pfam" id="PF01565">
    <property type="entry name" value="FAD_binding_4"/>
    <property type="match status" value="1"/>
</dbReference>
<dbReference type="InterPro" id="IPR016169">
    <property type="entry name" value="FAD-bd_PCMH_sub2"/>
</dbReference>
<evidence type="ECO:0000256" key="8">
    <source>
        <dbReference type="ARBA" id="ARBA00022630"/>
    </source>
</evidence>
<evidence type="ECO:0000256" key="14">
    <source>
        <dbReference type="ARBA" id="ARBA00023306"/>
    </source>
</evidence>
<comment type="catalytic activity">
    <reaction evidence="16">
        <text>UDP-N-acetyl-alpha-D-muramate + NADP(+) = UDP-N-acetyl-3-O-(1-carboxyvinyl)-alpha-D-glucosamine + NADPH + H(+)</text>
        <dbReference type="Rhea" id="RHEA:12248"/>
        <dbReference type="ChEBI" id="CHEBI:15378"/>
        <dbReference type="ChEBI" id="CHEBI:57783"/>
        <dbReference type="ChEBI" id="CHEBI:58349"/>
        <dbReference type="ChEBI" id="CHEBI:68483"/>
        <dbReference type="ChEBI" id="CHEBI:70757"/>
        <dbReference type="EC" id="1.3.1.98"/>
    </reaction>
</comment>
<evidence type="ECO:0000313" key="18">
    <source>
        <dbReference type="EMBL" id="SVC64928.1"/>
    </source>
</evidence>